<dbReference type="PROSITE" id="PS51186">
    <property type="entry name" value="GNAT"/>
    <property type="match status" value="1"/>
</dbReference>
<sequence length="149" mass="16764">MTVDFDWLPFDRLTGRQVHDVLQLRERVFIVEQTCPYLDADGSDPRCWHGLGMKDGVLVATARIVPPGEKFGEPAIGRVVTAPEVRREGAGRALMISAIAQVKRLYPGQPIRIGAQRYLERFYGSLGFVPMGEPYDEDGIPHIEMLREI</sequence>
<feature type="domain" description="N-acetyltransferase" evidence="1">
    <location>
        <begin position="8"/>
        <end position="149"/>
    </location>
</feature>
<evidence type="ECO:0000259" key="1">
    <source>
        <dbReference type="PROSITE" id="PS51186"/>
    </source>
</evidence>
<dbReference type="AlphaFoldDB" id="A0A2W5T9Q5"/>
<proteinExistence type="predicted"/>
<evidence type="ECO:0000313" key="2">
    <source>
        <dbReference type="EMBL" id="PZR12250.1"/>
    </source>
</evidence>
<dbReference type="EMBL" id="QFQP01000012">
    <property type="protein sequence ID" value="PZR12250.1"/>
    <property type="molecule type" value="Genomic_DNA"/>
</dbReference>
<dbReference type="SUPFAM" id="SSF55729">
    <property type="entry name" value="Acyl-CoA N-acyltransferases (Nat)"/>
    <property type="match status" value="1"/>
</dbReference>
<dbReference type="InterPro" id="IPR000182">
    <property type="entry name" value="GNAT_dom"/>
</dbReference>
<protein>
    <submittedName>
        <fullName evidence="2">GNAT family N-acetyltransferase</fullName>
    </submittedName>
</protein>
<dbReference type="Pfam" id="PF13673">
    <property type="entry name" value="Acetyltransf_10"/>
    <property type="match status" value="1"/>
</dbReference>
<organism evidence="2 3">
    <name type="scientific">Archangium gephyra</name>
    <dbReference type="NCBI Taxonomy" id="48"/>
    <lineage>
        <taxon>Bacteria</taxon>
        <taxon>Pseudomonadati</taxon>
        <taxon>Myxococcota</taxon>
        <taxon>Myxococcia</taxon>
        <taxon>Myxococcales</taxon>
        <taxon>Cystobacterineae</taxon>
        <taxon>Archangiaceae</taxon>
        <taxon>Archangium</taxon>
    </lineage>
</organism>
<reference evidence="2 3" key="1">
    <citation type="submission" date="2017-08" db="EMBL/GenBank/DDBJ databases">
        <title>Infants hospitalized years apart are colonized by the same room-sourced microbial strains.</title>
        <authorList>
            <person name="Brooks B."/>
            <person name="Olm M.R."/>
            <person name="Firek B.A."/>
            <person name="Baker R."/>
            <person name="Thomas B.C."/>
            <person name="Morowitz M.J."/>
            <person name="Banfield J.F."/>
        </authorList>
    </citation>
    <scope>NUCLEOTIDE SEQUENCE [LARGE SCALE GENOMIC DNA]</scope>
    <source>
        <strain evidence="2">S2_003_000_R2_14</strain>
    </source>
</reference>
<gene>
    <name evidence="2" type="ORF">DI536_15190</name>
</gene>
<evidence type="ECO:0000313" key="3">
    <source>
        <dbReference type="Proteomes" id="UP000249061"/>
    </source>
</evidence>
<dbReference type="Proteomes" id="UP000249061">
    <property type="component" value="Unassembled WGS sequence"/>
</dbReference>
<dbReference type="InterPro" id="IPR016181">
    <property type="entry name" value="Acyl_CoA_acyltransferase"/>
</dbReference>
<dbReference type="Gene3D" id="3.40.630.30">
    <property type="match status" value="1"/>
</dbReference>
<dbReference type="CDD" id="cd04301">
    <property type="entry name" value="NAT_SF"/>
    <property type="match status" value="1"/>
</dbReference>
<keyword evidence="2" id="KW-0808">Transferase</keyword>
<comment type="caution">
    <text evidence="2">The sequence shown here is derived from an EMBL/GenBank/DDBJ whole genome shotgun (WGS) entry which is preliminary data.</text>
</comment>
<dbReference type="GO" id="GO:0016747">
    <property type="term" value="F:acyltransferase activity, transferring groups other than amino-acyl groups"/>
    <property type="evidence" value="ECO:0007669"/>
    <property type="project" value="InterPro"/>
</dbReference>
<name>A0A2W5T9Q5_9BACT</name>
<accession>A0A2W5T9Q5</accession>